<organism evidence="4 5">
    <name type="scientific">Blastocystis sp. subtype 1 (strain ATCC 50177 / NandII)</name>
    <dbReference type="NCBI Taxonomy" id="478820"/>
    <lineage>
        <taxon>Eukaryota</taxon>
        <taxon>Sar</taxon>
        <taxon>Stramenopiles</taxon>
        <taxon>Bigyra</taxon>
        <taxon>Opalozoa</taxon>
        <taxon>Opalinata</taxon>
        <taxon>Blastocystidae</taxon>
        <taxon>Blastocystis</taxon>
    </lineage>
</organism>
<proteinExistence type="inferred from homology"/>
<dbReference type="InterPro" id="IPR013126">
    <property type="entry name" value="Hsp_70_fam"/>
</dbReference>
<comment type="similarity">
    <text evidence="3">Belongs to the heat shock protein 70 family.</text>
</comment>
<keyword evidence="1 3" id="KW-0547">Nucleotide-binding</keyword>
<sequence>MEKKKVVVGIDLGTTTSCAFVPYNGRLENIFHRQNRWYCDSVIRITPAGACVLNVNTSAHAKQLEGKACVYEAKRLIGRKYVDVKEEVKKNQWPFEVFEGDDGYAAIRVSLRYRGSDGKMIEEKRELYPEEVSAYILRDMKERAEKLLDCSVDSCVIGCPVDFTFDQRKRTVEAAVLAGFNEENISLYPESTLAAIAYAEEYDIEATKPRVYLVYDFGGGAFNASIVRRNGSKYETIATEGDGNCGGKDIDVRLMKVIREDLEDEDYEINENRLSKMKFACKQMKELLLTNGSYEMYCDYVRVVNEDDDYPVKRMTSAAMDAIARPVIDHTLYIVKRLLNKTCYTVNDIDYVFLAGSSSKLNGVRASLERLFGAEKVKCDTACLCESAIAKGAALVSFKEILPVEVVDEPPIHPIVPPRPLIDTMPYSVMIKTADGEVELVPKGAPMNHEFYKYVFPSSTSNSAVIEFGVRYGDALRYVGSISIPMNPQKAVRVLPLRVEARMEGDEVMNVYVKNEMDSSVTYTVTINLSMNEEEKMEAIQQSIAMDENMKQAIKEELRTAIQAVYDMERYGGKLNDRAKRREWQAVVKQSQQCNSVEELEVLKERMEIMKSEL</sequence>
<keyword evidence="2 3" id="KW-0067">ATP-binding</keyword>
<gene>
    <name evidence="4" type="ORF">AV274_5238</name>
</gene>
<dbReference type="Proteomes" id="UP000078348">
    <property type="component" value="Unassembled WGS sequence"/>
</dbReference>
<protein>
    <submittedName>
        <fullName evidence="4">Hsp70</fullName>
    </submittedName>
</protein>
<keyword evidence="5" id="KW-1185">Reference proteome</keyword>
<evidence type="ECO:0000256" key="2">
    <source>
        <dbReference type="ARBA" id="ARBA00022840"/>
    </source>
</evidence>
<name>A0A196S7S2_BLAHN</name>
<dbReference type="STRING" id="478820.A0A196S7S2"/>
<dbReference type="Pfam" id="PF00012">
    <property type="entry name" value="HSP70"/>
    <property type="match status" value="1"/>
</dbReference>
<dbReference type="AlphaFoldDB" id="A0A196S7S2"/>
<accession>A0A196S7S2</accession>
<dbReference type="Gene3D" id="3.90.640.10">
    <property type="entry name" value="Actin, Chain A, domain 4"/>
    <property type="match status" value="1"/>
</dbReference>
<evidence type="ECO:0000256" key="1">
    <source>
        <dbReference type="ARBA" id="ARBA00022741"/>
    </source>
</evidence>
<dbReference type="PROSITE" id="PS00297">
    <property type="entry name" value="HSP70_1"/>
    <property type="match status" value="1"/>
</dbReference>
<dbReference type="InterPro" id="IPR018181">
    <property type="entry name" value="Heat_shock_70_CS"/>
</dbReference>
<evidence type="ECO:0000256" key="3">
    <source>
        <dbReference type="RuleBase" id="RU003322"/>
    </source>
</evidence>
<reference evidence="4 5" key="1">
    <citation type="submission" date="2016-05" db="EMBL/GenBank/DDBJ databases">
        <title>Nuclear genome of Blastocystis sp. subtype 1 NandII.</title>
        <authorList>
            <person name="Gentekaki E."/>
            <person name="Curtis B."/>
            <person name="Stairs C."/>
            <person name="Eme L."/>
            <person name="Herman E."/>
            <person name="Klimes V."/>
            <person name="Arias M.C."/>
            <person name="Elias M."/>
            <person name="Hilliou F."/>
            <person name="Klute M."/>
            <person name="Malik S.-B."/>
            <person name="Pightling A."/>
            <person name="Rachubinski R."/>
            <person name="Salas D."/>
            <person name="Schlacht A."/>
            <person name="Suga H."/>
            <person name="Archibald J."/>
            <person name="Ball S.G."/>
            <person name="Clark G."/>
            <person name="Dacks J."/>
            <person name="Van Der Giezen M."/>
            <person name="Tsaousis A."/>
            <person name="Roger A."/>
        </authorList>
    </citation>
    <scope>NUCLEOTIDE SEQUENCE [LARGE SCALE GENOMIC DNA]</scope>
    <source>
        <strain evidence="5">ATCC 50177 / NandII</strain>
    </source>
</reference>
<dbReference type="Gene3D" id="3.30.420.40">
    <property type="match status" value="2"/>
</dbReference>
<dbReference type="PRINTS" id="PR00301">
    <property type="entry name" value="HEATSHOCK70"/>
</dbReference>
<dbReference type="PROSITE" id="PS00329">
    <property type="entry name" value="HSP70_2"/>
    <property type="match status" value="1"/>
</dbReference>
<dbReference type="OrthoDB" id="29851at2759"/>
<dbReference type="PANTHER" id="PTHR19375">
    <property type="entry name" value="HEAT SHOCK PROTEIN 70KDA"/>
    <property type="match status" value="1"/>
</dbReference>
<dbReference type="GO" id="GO:0005524">
    <property type="term" value="F:ATP binding"/>
    <property type="evidence" value="ECO:0007669"/>
    <property type="project" value="UniProtKB-KW"/>
</dbReference>
<dbReference type="InterPro" id="IPR043129">
    <property type="entry name" value="ATPase_NBD"/>
</dbReference>
<dbReference type="GO" id="GO:0140662">
    <property type="term" value="F:ATP-dependent protein folding chaperone"/>
    <property type="evidence" value="ECO:0007669"/>
    <property type="project" value="InterPro"/>
</dbReference>
<evidence type="ECO:0000313" key="5">
    <source>
        <dbReference type="Proteomes" id="UP000078348"/>
    </source>
</evidence>
<dbReference type="EMBL" id="LXWW01000466">
    <property type="protein sequence ID" value="OAO13090.1"/>
    <property type="molecule type" value="Genomic_DNA"/>
</dbReference>
<evidence type="ECO:0000313" key="4">
    <source>
        <dbReference type="EMBL" id="OAO13090.1"/>
    </source>
</evidence>
<dbReference type="SUPFAM" id="SSF53067">
    <property type="entry name" value="Actin-like ATPase domain"/>
    <property type="match status" value="2"/>
</dbReference>
<comment type="caution">
    <text evidence="4">The sequence shown here is derived from an EMBL/GenBank/DDBJ whole genome shotgun (WGS) entry which is preliminary data.</text>
</comment>